<feature type="transmembrane region" description="Helical" evidence="1">
    <location>
        <begin position="12"/>
        <end position="33"/>
    </location>
</feature>
<dbReference type="AlphaFoldDB" id="A0A1Y1WQB6"/>
<comment type="caution">
    <text evidence="2">The sequence shown here is derived from an EMBL/GenBank/DDBJ whole genome shotgun (WGS) entry which is preliminary data.</text>
</comment>
<keyword evidence="1" id="KW-0812">Transmembrane</keyword>
<name>A0A1Y1WQB6_9FUNG</name>
<sequence length="169" mass="18993">MASFIKKFNKILIIMDSAIVILMLVIIAISWGFLPDHLKYINVNGDKGNNKIYLFVMPGVIAIMTLIVYLLFLLPVLLGKVFPLKKRNSLEEKKDPWDEEAQMYKSQKNNMDNLKDGVTNGVVAVTNGVGMVTKGFSYTIVTFINCVVSFCSVVIFLAFFAVIFQIDII</sequence>
<feature type="transmembrane region" description="Helical" evidence="1">
    <location>
        <begin position="53"/>
        <end position="78"/>
    </location>
</feature>
<evidence type="ECO:0000256" key="1">
    <source>
        <dbReference type="SAM" id="Phobius"/>
    </source>
</evidence>
<dbReference type="EMBL" id="MCFG01000341">
    <property type="protein sequence ID" value="ORX75710.1"/>
    <property type="molecule type" value="Genomic_DNA"/>
</dbReference>
<proteinExistence type="predicted"/>
<evidence type="ECO:0000313" key="3">
    <source>
        <dbReference type="Proteomes" id="UP000193944"/>
    </source>
</evidence>
<accession>A0A1Y1WQB6</accession>
<keyword evidence="3" id="KW-1185">Reference proteome</keyword>
<evidence type="ECO:0000313" key="2">
    <source>
        <dbReference type="EMBL" id="ORX75710.1"/>
    </source>
</evidence>
<keyword evidence="1" id="KW-1133">Transmembrane helix</keyword>
<keyword evidence="1" id="KW-0472">Membrane</keyword>
<reference evidence="2 3" key="2">
    <citation type="submission" date="2016-08" db="EMBL/GenBank/DDBJ databases">
        <title>Pervasive Adenine N6-methylation of Active Genes in Fungi.</title>
        <authorList>
            <consortium name="DOE Joint Genome Institute"/>
            <person name="Mondo S.J."/>
            <person name="Dannebaum R.O."/>
            <person name="Kuo R.C."/>
            <person name="Labutti K."/>
            <person name="Haridas S."/>
            <person name="Kuo A."/>
            <person name="Salamov A."/>
            <person name="Ahrendt S.R."/>
            <person name="Lipzen A."/>
            <person name="Sullivan W."/>
            <person name="Andreopoulos W.B."/>
            <person name="Clum A."/>
            <person name="Lindquist E."/>
            <person name="Daum C."/>
            <person name="Ramamoorthy G.K."/>
            <person name="Gryganskyi A."/>
            <person name="Culley D."/>
            <person name="Magnuson J.K."/>
            <person name="James T.Y."/>
            <person name="O'Malley M.A."/>
            <person name="Stajich J.E."/>
            <person name="Spatafora J.W."/>
            <person name="Visel A."/>
            <person name="Grigoriev I.V."/>
        </authorList>
    </citation>
    <scope>NUCLEOTIDE SEQUENCE [LARGE SCALE GENOMIC DNA]</scope>
    <source>
        <strain evidence="2 3">S4</strain>
    </source>
</reference>
<reference evidence="2 3" key="1">
    <citation type="submission" date="2016-08" db="EMBL/GenBank/DDBJ databases">
        <title>A Parts List for Fungal Cellulosomes Revealed by Comparative Genomics.</title>
        <authorList>
            <consortium name="DOE Joint Genome Institute"/>
            <person name="Haitjema C.H."/>
            <person name="Gilmore S.P."/>
            <person name="Henske J.K."/>
            <person name="Solomon K.V."/>
            <person name="De Groot R."/>
            <person name="Kuo A."/>
            <person name="Mondo S.J."/>
            <person name="Salamov A.A."/>
            <person name="Labutti K."/>
            <person name="Zhao Z."/>
            <person name="Chiniquy J."/>
            <person name="Barry K."/>
            <person name="Brewer H.M."/>
            <person name="Purvine S.O."/>
            <person name="Wright A.T."/>
            <person name="Boxma B."/>
            <person name="Van Alen T."/>
            <person name="Hackstein J.H."/>
            <person name="Baker S.E."/>
            <person name="Grigoriev I.V."/>
            <person name="O'Malley M.A."/>
        </authorList>
    </citation>
    <scope>NUCLEOTIDE SEQUENCE [LARGE SCALE GENOMIC DNA]</scope>
    <source>
        <strain evidence="2 3">S4</strain>
    </source>
</reference>
<protein>
    <submittedName>
        <fullName evidence="2">Uncharacterized protein</fullName>
    </submittedName>
</protein>
<dbReference type="Proteomes" id="UP000193944">
    <property type="component" value="Unassembled WGS sequence"/>
</dbReference>
<gene>
    <name evidence="2" type="ORF">BCR32DRAFT_329694</name>
</gene>
<feature type="transmembrane region" description="Helical" evidence="1">
    <location>
        <begin position="140"/>
        <end position="166"/>
    </location>
</feature>
<organism evidence="2 3">
    <name type="scientific">Anaeromyces robustus</name>
    <dbReference type="NCBI Taxonomy" id="1754192"/>
    <lineage>
        <taxon>Eukaryota</taxon>
        <taxon>Fungi</taxon>
        <taxon>Fungi incertae sedis</taxon>
        <taxon>Chytridiomycota</taxon>
        <taxon>Chytridiomycota incertae sedis</taxon>
        <taxon>Neocallimastigomycetes</taxon>
        <taxon>Neocallimastigales</taxon>
        <taxon>Neocallimastigaceae</taxon>
        <taxon>Anaeromyces</taxon>
    </lineage>
</organism>